<dbReference type="HAMAP" id="MF_01539">
    <property type="entry name" value="TmcAL"/>
    <property type="match status" value="1"/>
</dbReference>
<comment type="caution">
    <text evidence="2">Lacks conserved residue(s) required for the propagation of feature annotation.</text>
</comment>
<keyword evidence="2" id="KW-0067">ATP-binding</keyword>
<feature type="binding site" evidence="2">
    <location>
        <position position="182"/>
    </location>
    <ligand>
        <name>ATP</name>
        <dbReference type="ChEBI" id="CHEBI:30616"/>
    </ligand>
</feature>
<keyword evidence="4" id="KW-1185">Reference proteome</keyword>
<organism evidence="3 4">
    <name type="scientific">Anaerobranca californiensis DSM 14826</name>
    <dbReference type="NCBI Taxonomy" id="1120989"/>
    <lineage>
        <taxon>Bacteria</taxon>
        <taxon>Bacillati</taxon>
        <taxon>Bacillota</taxon>
        <taxon>Clostridia</taxon>
        <taxon>Eubacteriales</taxon>
        <taxon>Proteinivoracaceae</taxon>
        <taxon>Anaerobranca</taxon>
    </lineage>
</organism>
<dbReference type="NCBIfam" id="NF010191">
    <property type="entry name" value="PRK13670.1"/>
    <property type="match status" value="1"/>
</dbReference>
<dbReference type="STRING" id="1120989.SAMN02745227_00191"/>
<name>A0A1M6KNP9_9FIRM</name>
<keyword evidence="2" id="KW-0436">Ligase</keyword>
<dbReference type="PANTHER" id="PTHR37825:SF1">
    <property type="entry name" value="TRNA(MET) CYTIDINE ACETATE LIGASE"/>
    <property type="match status" value="1"/>
</dbReference>
<feature type="binding site" evidence="2">
    <location>
        <begin position="9"/>
        <end position="22"/>
    </location>
    <ligand>
        <name>ATP</name>
        <dbReference type="ChEBI" id="CHEBI:30616"/>
    </ligand>
</feature>
<dbReference type="EMBL" id="FRAI01000005">
    <property type="protein sequence ID" value="SHJ60516.1"/>
    <property type="molecule type" value="Genomic_DNA"/>
</dbReference>
<dbReference type="GO" id="GO:0000049">
    <property type="term" value="F:tRNA binding"/>
    <property type="evidence" value="ECO:0007669"/>
    <property type="project" value="UniProtKB-KW"/>
</dbReference>
<dbReference type="EC" id="6.3.4.-" evidence="2"/>
<keyword evidence="1 2" id="KW-0819">tRNA processing</keyword>
<keyword evidence="3" id="KW-0808">Transferase</keyword>
<comment type="similarity">
    <text evidence="2">Belongs to the TmcAL family.</text>
</comment>
<keyword evidence="2" id="KW-0963">Cytoplasm</keyword>
<evidence type="ECO:0000313" key="4">
    <source>
        <dbReference type="Proteomes" id="UP000243547"/>
    </source>
</evidence>
<dbReference type="GO" id="GO:0016740">
    <property type="term" value="F:transferase activity"/>
    <property type="evidence" value="ECO:0007669"/>
    <property type="project" value="UniProtKB-KW"/>
</dbReference>
<gene>
    <name evidence="2" type="primary">tmcAL</name>
    <name evidence="3" type="ORF">SAMN02745227_00191</name>
</gene>
<feature type="binding site" evidence="2">
    <location>
        <position position="157"/>
    </location>
    <ligand>
        <name>ATP</name>
        <dbReference type="ChEBI" id="CHEBI:30616"/>
    </ligand>
</feature>
<dbReference type="InterPro" id="IPR014729">
    <property type="entry name" value="Rossmann-like_a/b/a_fold"/>
</dbReference>
<dbReference type="Pfam" id="PF05636">
    <property type="entry name" value="HIGH_NTase1"/>
    <property type="match status" value="1"/>
</dbReference>
<dbReference type="Proteomes" id="UP000243547">
    <property type="component" value="Unassembled WGS sequence"/>
</dbReference>
<sequence length="406" mass="46082">MMEKVLGVIIEYNPFHNGHLYHLEKAKELTGCRYVVGVMSGNYVQRGEPAIINKWARTEIALNNGVDLVIELPTVYATQSAEGFAKGAVNILANTGIVTHLVFGSEKGDINSLKAAAQKLLDFEEKGMIKEILKKGISYSEGLKELLKDEEILKGSNNILAVEYLKEILRKKLPITVDTIKRFNNNYNDENLPQNETAIASATALRPLIKNNNPAIKKYIPESSYQILIDTLSKRQIPASLDQMSEFFFQLLLRDGTEGLKKMARIEIGLENRIFQKAIDSPSITELIQSVRSKRFAKSRISRIILHFILNLNEELLLESNENPGRYLRILGCSTQGLNLLKSLKNNCNVPFSLNYSKLLKEFNKEKIEKRQLLLEDSATNIYTKFFFKNFTLGLEYTENAIIFKK</sequence>
<proteinExistence type="inferred from homology"/>
<evidence type="ECO:0000256" key="1">
    <source>
        <dbReference type="ARBA" id="ARBA00022694"/>
    </source>
</evidence>
<comment type="function">
    <text evidence="2">Catalyzes the formation of N(4)-acetylcytidine (ac(4)C) at the wobble position of elongator tRNA(Met), using acetate and ATP as substrates. First activates an acetate ion to form acetyladenylate (Ac-AMP) and then transfers the acetyl group to tRNA to form ac(4)C34.</text>
</comment>
<comment type="catalytic activity">
    <reaction evidence="2">
        <text>cytidine(34) in elongator tRNA(Met) + acetate + ATP = N(4)-acetylcytidine(34) in elongator tRNA(Met) + AMP + diphosphate</text>
        <dbReference type="Rhea" id="RHEA:58144"/>
        <dbReference type="Rhea" id="RHEA-COMP:10693"/>
        <dbReference type="Rhea" id="RHEA-COMP:10694"/>
        <dbReference type="ChEBI" id="CHEBI:30089"/>
        <dbReference type="ChEBI" id="CHEBI:30616"/>
        <dbReference type="ChEBI" id="CHEBI:33019"/>
        <dbReference type="ChEBI" id="CHEBI:74900"/>
        <dbReference type="ChEBI" id="CHEBI:82748"/>
        <dbReference type="ChEBI" id="CHEBI:456215"/>
    </reaction>
</comment>
<reference evidence="4" key="1">
    <citation type="submission" date="2016-11" db="EMBL/GenBank/DDBJ databases">
        <authorList>
            <person name="Varghese N."/>
            <person name="Submissions S."/>
        </authorList>
    </citation>
    <scope>NUCLEOTIDE SEQUENCE [LARGE SCALE GENOMIC DNA]</scope>
    <source>
        <strain evidence="4">DSM 14826</strain>
    </source>
</reference>
<keyword evidence="2" id="KW-0820">tRNA-binding</keyword>
<dbReference type="GO" id="GO:0005737">
    <property type="term" value="C:cytoplasm"/>
    <property type="evidence" value="ECO:0007669"/>
    <property type="project" value="UniProtKB-SubCell"/>
</dbReference>
<dbReference type="GO" id="GO:0006400">
    <property type="term" value="P:tRNA modification"/>
    <property type="evidence" value="ECO:0007669"/>
    <property type="project" value="UniProtKB-UniRule"/>
</dbReference>
<dbReference type="AlphaFoldDB" id="A0A1M6KNP9"/>
<evidence type="ECO:0000313" key="3">
    <source>
        <dbReference type="EMBL" id="SHJ60516.1"/>
    </source>
</evidence>
<keyword evidence="2" id="KW-0694">RNA-binding</keyword>
<dbReference type="GO" id="GO:0005524">
    <property type="term" value="F:ATP binding"/>
    <property type="evidence" value="ECO:0007669"/>
    <property type="project" value="UniProtKB-KW"/>
</dbReference>
<dbReference type="GO" id="GO:0016879">
    <property type="term" value="F:ligase activity, forming carbon-nitrogen bonds"/>
    <property type="evidence" value="ECO:0007669"/>
    <property type="project" value="UniProtKB-UniRule"/>
</dbReference>
<protein>
    <recommendedName>
        <fullName evidence="2">tRNA(Met) cytidine acetate ligase</fullName>
        <ecNumber evidence="2">6.3.4.-</ecNumber>
    </recommendedName>
</protein>
<dbReference type="InterPro" id="IPR008513">
    <property type="entry name" value="tRNA(Met)_cyd_acetate_ligase"/>
</dbReference>
<dbReference type="PANTHER" id="PTHR37825">
    <property type="entry name" value="TRNA(MET) CYTIDINE ACETATE LIGASE"/>
    <property type="match status" value="1"/>
</dbReference>
<comment type="subcellular location">
    <subcellularLocation>
        <location evidence="2">Cytoplasm</location>
    </subcellularLocation>
</comment>
<feature type="binding site" evidence="2">
    <location>
        <position position="104"/>
    </location>
    <ligand>
        <name>ATP</name>
        <dbReference type="ChEBI" id="CHEBI:30616"/>
    </ligand>
</feature>
<dbReference type="Gene3D" id="3.40.50.620">
    <property type="entry name" value="HUPs"/>
    <property type="match status" value="1"/>
</dbReference>
<keyword evidence="2" id="KW-0547">Nucleotide-binding</keyword>
<dbReference type="SUPFAM" id="SSF52374">
    <property type="entry name" value="Nucleotidylyl transferase"/>
    <property type="match status" value="1"/>
</dbReference>
<evidence type="ECO:0000256" key="2">
    <source>
        <dbReference type="HAMAP-Rule" id="MF_01539"/>
    </source>
</evidence>
<accession>A0A1M6KNP9</accession>